<dbReference type="OrthoDB" id="5357315at2759"/>
<sequence>MSLCVYKRGRSLDERINDLPSVSYQKGSTVEECSICYDEYVEKDRLRVLACNHKFHSKCVDVWLRNNNRECPLCRSHVPLESSTDSNDDY</sequence>
<accession>A0A443RWV4</accession>
<dbReference type="SUPFAM" id="SSF57850">
    <property type="entry name" value="RING/U-box"/>
    <property type="match status" value="1"/>
</dbReference>
<dbReference type="PANTHER" id="PTHR45931:SF3">
    <property type="entry name" value="RING ZINC FINGER-CONTAINING PROTEIN"/>
    <property type="match status" value="1"/>
</dbReference>
<evidence type="ECO:0000313" key="7">
    <source>
        <dbReference type="Proteomes" id="UP000288716"/>
    </source>
</evidence>
<name>A0A443RWV4_9ACAR</name>
<protein>
    <submittedName>
        <fullName evidence="6">E3 ubiquitin-protein ligase RNF167-like isoform X1</fullName>
    </submittedName>
</protein>
<keyword evidence="1" id="KW-0479">Metal-binding</keyword>
<evidence type="ECO:0000256" key="3">
    <source>
        <dbReference type="ARBA" id="ARBA00022833"/>
    </source>
</evidence>
<evidence type="ECO:0000256" key="2">
    <source>
        <dbReference type="ARBA" id="ARBA00022771"/>
    </source>
</evidence>
<dbReference type="PROSITE" id="PS50089">
    <property type="entry name" value="ZF_RING_2"/>
    <property type="match status" value="1"/>
</dbReference>
<gene>
    <name evidence="6" type="ORF">B4U80_11096</name>
</gene>
<keyword evidence="3" id="KW-0862">Zinc</keyword>
<dbReference type="Pfam" id="PF13639">
    <property type="entry name" value="zf-RING_2"/>
    <property type="match status" value="1"/>
</dbReference>
<dbReference type="Gene3D" id="3.30.40.10">
    <property type="entry name" value="Zinc/RING finger domain, C3HC4 (zinc finger)"/>
    <property type="match status" value="1"/>
</dbReference>
<dbReference type="GO" id="GO:0005634">
    <property type="term" value="C:nucleus"/>
    <property type="evidence" value="ECO:0007669"/>
    <property type="project" value="TreeGrafter"/>
</dbReference>
<dbReference type="AlphaFoldDB" id="A0A443RWV4"/>
<dbReference type="EMBL" id="NCKV01022323">
    <property type="protein sequence ID" value="RWS19842.1"/>
    <property type="molecule type" value="Genomic_DNA"/>
</dbReference>
<dbReference type="STRING" id="299467.A0A443RWV4"/>
<evidence type="ECO:0000256" key="4">
    <source>
        <dbReference type="PROSITE-ProRule" id="PRU00175"/>
    </source>
</evidence>
<keyword evidence="7" id="KW-1185">Reference proteome</keyword>
<proteinExistence type="predicted"/>
<dbReference type="GO" id="GO:0006511">
    <property type="term" value="P:ubiquitin-dependent protein catabolic process"/>
    <property type="evidence" value="ECO:0007669"/>
    <property type="project" value="TreeGrafter"/>
</dbReference>
<reference evidence="6 7" key="1">
    <citation type="journal article" date="2018" name="Gigascience">
        <title>Genomes of trombidid mites reveal novel predicted allergens and laterally-transferred genes associated with secondary metabolism.</title>
        <authorList>
            <person name="Dong X."/>
            <person name="Chaisiri K."/>
            <person name="Xia D."/>
            <person name="Armstrong S.D."/>
            <person name="Fang Y."/>
            <person name="Donnelly M.J."/>
            <person name="Kadowaki T."/>
            <person name="McGarry J.W."/>
            <person name="Darby A.C."/>
            <person name="Makepeace B.L."/>
        </authorList>
    </citation>
    <scope>NUCLEOTIDE SEQUENCE [LARGE SCALE GENOMIC DNA]</scope>
    <source>
        <strain evidence="6">UoL-UT</strain>
    </source>
</reference>
<feature type="non-terminal residue" evidence="6">
    <location>
        <position position="90"/>
    </location>
</feature>
<dbReference type="InterPro" id="IPR013083">
    <property type="entry name" value="Znf_RING/FYVE/PHD"/>
</dbReference>
<comment type="caution">
    <text evidence="6">The sequence shown here is derived from an EMBL/GenBank/DDBJ whole genome shotgun (WGS) entry which is preliminary data.</text>
</comment>
<dbReference type="Proteomes" id="UP000288716">
    <property type="component" value="Unassembled WGS sequence"/>
</dbReference>
<dbReference type="InterPro" id="IPR001841">
    <property type="entry name" value="Znf_RING"/>
</dbReference>
<organism evidence="6 7">
    <name type="scientific">Leptotrombidium deliense</name>
    <dbReference type="NCBI Taxonomy" id="299467"/>
    <lineage>
        <taxon>Eukaryota</taxon>
        <taxon>Metazoa</taxon>
        <taxon>Ecdysozoa</taxon>
        <taxon>Arthropoda</taxon>
        <taxon>Chelicerata</taxon>
        <taxon>Arachnida</taxon>
        <taxon>Acari</taxon>
        <taxon>Acariformes</taxon>
        <taxon>Trombidiformes</taxon>
        <taxon>Prostigmata</taxon>
        <taxon>Anystina</taxon>
        <taxon>Parasitengona</taxon>
        <taxon>Trombiculoidea</taxon>
        <taxon>Trombiculidae</taxon>
        <taxon>Leptotrombidium</taxon>
    </lineage>
</organism>
<feature type="domain" description="RING-type" evidence="5">
    <location>
        <begin position="33"/>
        <end position="75"/>
    </location>
</feature>
<dbReference type="PANTHER" id="PTHR45931">
    <property type="entry name" value="SI:CH211-59O9.10"/>
    <property type="match status" value="1"/>
</dbReference>
<evidence type="ECO:0000259" key="5">
    <source>
        <dbReference type="PROSITE" id="PS50089"/>
    </source>
</evidence>
<dbReference type="GO" id="GO:0008270">
    <property type="term" value="F:zinc ion binding"/>
    <property type="evidence" value="ECO:0007669"/>
    <property type="project" value="UniProtKB-KW"/>
</dbReference>
<dbReference type="InterPro" id="IPR051834">
    <property type="entry name" value="RING_finger_E3_ligase"/>
</dbReference>
<dbReference type="GO" id="GO:0061630">
    <property type="term" value="F:ubiquitin protein ligase activity"/>
    <property type="evidence" value="ECO:0007669"/>
    <property type="project" value="TreeGrafter"/>
</dbReference>
<dbReference type="SMART" id="SM00184">
    <property type="entry name" value="RING"/>
    <property type="match status" value="1"/>
</dbReference>
<dbReference type="VEuPathDB" id="VectorBase:LDEU012198"/>
<evidence type="ECO:0000256" key="1">
    <source>
        <dbReference type="ARBA" id="ARBA00022723"/>
    </source>
</evidence>
<keyword evidence="2 4" id="KW-0863">Zinc-finger</keyword>
<evidence type="ECO:0000313" key="6">
    <source>
        <dbReference type="EMBL" id="RWS19842.1"/>
    </source>
</evidence>